<name>F2S8S3_TRIT1</name>
<reference evidence="3" key="1">
    <citation type="journal article" date="2012" name="MBio">
        <title>Comparative genome analysis of Trichophyton rubrum and related dermatophytes reveals candidate genes involved in infection.</title>
        <authorList>
            <person name="Martinez D.A."/>
            <person name="Oliver B.G."/>
            <person name="Graeser Y."/>
            <person name="Goldberg J.M."/>
            <person name="Li W."/>
            <person name="Martinez-Rossi N.M."/>
            <person name="Monod M."/>
            <person name="Shelest E."/>
            <person name="Barton R.C."/>
            <person name="Birch E."/>
            <person name="Brakhage A.A."/>
            <person name="Chen Z."/>
            <person name="Gurr S.J."/>
            <person name="Heiman D."/>
            <person name="Heitman J."/>
            <person name="Kosti I."/>
            <person name="Rossi A."/>
            <person name="Saif S."/>
            <person name="Samalova M."/>
            <person name="Saunders C.W."/>
            <person name="Shea T."/>
            <person name="Summerbell R.C."/>
            <person name="Xu J."/>
            <person name="Young S."/>
            <person name="Zeng Q."/>
            <person name="Birren B.W."/>
            <person name="Cuomo C.A."/>
            <person name="White T.C."/>
        </authorList>
    </citation>
    <scope>NUCLEOTIDE SEQUENCE [LARGE SCALE GENOMIC DNA]</scope>
    <source>
        <strain evidence="3">CBS 112818</strain>
    </source>
</reference>
<feature type="region of interest" description="Disordered" evidence="1">
    <location>
        <begin position="1"/>
        <end position="22"/>
    </location>
</feature>
<dbReference type="AlphaFoldDB" id="F2S8S3"/>
<keyword evidence="3" id="KW-1185">Reference proteome</keyword>
<dbReference type="HOGENOM" id="CLU_1504524_0_0_1"/>
<organism evidence="2 3">
    <name type="scientific">Trichophyton tonsurans (strain CBS 112818)</name>
    <name type="common">Scalp ringworm fungus</name>
    <dbReference type="NCBI Taxonomy" id="647933"/>
    <lineage>
        <taxon>Eukaryota</taxon>
        <taxon>Fungi</taxon>
        <taxon>Dikarya</taxon>
        <taxon>Ascomycota</taxon>
        <taxon>Pezizomycotina</taxon>
        <taxon>Eurotiomycetes</taxon>
        <taxon>Eurotiomycetidae</taxon>
        <taxon>Onygenales</taxon>
        <taxon>Arthrodermataceae</taxon>
        <taxon>Trichophyton</taxon>
    </lineage>
</organism>
<evidence type="ECO:0000313" key="2">
    <source>
        <dbReference type="EMBL" id="EGD99972.1"/>
    </source>
</evidence>
<evidence type="ECO:0000256" key="1">
    <source>
        <dbReference type="SAM" id="MobiDB-lite"/>
    </source>
</evidence>
<dbReference type="EMBL" id="GG698529">
    <property type="protein sequence ID" value="EGD99972.1"/>
    <property type="molecule type" value="Genomic_DNA"/>
</dbReference>
<protein>
    <submittedName>
        <fullName evidence="2">Uncharacterized protein</fullName>
    </submittedName>
</protein>
<sequence>MASQSNSEQKVDTESSKYGGTSLAKLPKLGEATEEAKAEIIALTPWLQSATEFMVRDDGLMIHSNRQAFEEVFRSLLEKLGHKDMVAKHLLRTITRPTRIYGSHPDRKSFLYPLRIPTGSSPRAYPEHNPGAISMKLDIGKFVEFRDPLIVNGLLDFLLIRIDAADTINNKKGHNNQEG</sequence>
<gene>
    <name evidence="2" type="ORF">TESG_07300</name>
</gene>
<dbReference type="Proteomes" id="UP000009172">
    <property type="component" value="Unassembled WGS sequence"/>
</dbReference>
<accession>F2S8S3</accession>
<evidence type="ECO:0000313" key="3">
    <source>
        <dbReference type="Proteomes" id="UP000009172"/>
    </source>
</evidence>
<proteinExistence type="predicted"/>